<dbReference type="AlphaFoldDB" id="A0AAE1CWU0"/>
<proteinExistence type="predicted"/>
<evidence type="ECO:0000313" key="2">
    <source>
        <dbReference type="EMBL" id="KAK3742266.1"/>
    </source>
</evidence>
<feature type="compositionally biased region" description="Polar residues" evidence="1">
    <location>
        <begin position="16"/>
        <end position="28"/>
    </location>
</feature>
<dbReference type="Proteomes" id="UP001283361">
    <property type="component" value="Unassembled WGS sequence"/>
</dbReference>
<reference evidence="2" key="1">
    <citation type="journal article" date="2023" name="G3 (Bethesda)">
        <title>A reference genome for the long-term kleptoplast-retaining sea slug Elysia crispata morphotype clarki.</title>
        <authorList>
            <person name="Eastman K.E."/>
            <person name="Pendleton A.L."/>
            <person name="Shaikh M.A."/>
            <person name="Suttiyut T."/>
            <person name="Ogas R."/>
            <person name="Tomko P."/>
            <person name="Gavelis G."/>
            <person name="Widhalm J.R."/>
            <person name="Wisecaver J.H."/>
        </authorList>
    </citation>
    <scope>NUCLEOTIDE SEQUENCE</scope>
    <source>
        <strain evidence="2">ECLA1</strain>
    </source>
</reference>
<evidence type="ECO:0000313" key="3">
    <source>
        <dbReference type="Proteomes" id="UP001283361"/>
    </source>
</evidence>
<gene>
    <name evidence="2" type="ORF">RRG08_006588</name>
</gene>
<name>A0AAE1CWU0_9GAST</name>
<dbReference type="EMBL" id="JAWDGP010006366">
    <property type="protein sequence ID" value="KAK3742266.1"/>
    <property type="molecule type" value="Genomic_DNA"/>
</dbReference>
<comment type="caution">
    <text evidence="2">The sequence shown here is derived from an EMBL/GenBank/DDBJ whole genome shotgun (WGS) entry which is preliminary data.</text>
</comment>
<evidence type="ECO:0000256" key="1">
    <source>
        <dbReference type="SAM" id="MobiDB-lite"/>
    </source>
</evidence>
<sequence length="102" mass="11479">MIQHSLAARRAKSKGVNATNQVKGSLLQTPTATRSAPSSPPKRPRGRCRFRQNNGIASWLYLIPICSELEQISDHHRTVNVTLARRTTHLTGLAYWMVERSE</sequence>
<organism evidence="2 3">
    <name type="scientific">Elysia crispata</name>
    <name type="common">lettuce slug</name>
    <dbReference type="NCBI Taxonomy" id="231223"/>
    <lineage>
        <taxon>Eukaryota</taxon>
        <taxon>Metazoa</taxon>
        <taxon>Spiralia</taxon>
        <taxon>Lophotrochozoa</taxon>
        <taxon>Mollusca</taxon>
        <taxon>Gastropoda</taxon>
        <taxon>Heterobranchia</taxon>
        <taxon>Euthyneura</taxon>
        <taxon>Panpulmonata</taxon>
        <taxon>Sacoglossa</taxon>
        <taxon>Placobranchoidea</taxon>
        <taxon>Plakobranchidae</taxon>
        <taxon>Elysia</taxon>
    </lineage>
</organism>
<feature type="region of interest" description="Disordered" evidence="1">
    <location>
        <begin position="1"/>
        <end position="48"/>
    </location>
</feature>
<accession>A0AAE1CWU0</accession>
<protein>
    <submittedName>
        <fullName evidence="2">Uncharacterized protein</fullName>
    </submittedName>
</protein>
<keyword evidence="3" id="KW-1185">Reference proteome</keyword>